<name>A0A7V8NRI4_9BACT</name>
<reference evidence="1" key="1">
    <citation type="submission" date="2020-06" db="EMBL/GenBank/DDBJ databases">
        <title>Legume-microbial interactions unlock mineral nutrients during tropical forest succession.</title>
        <authorList>
            <person name="Epihov D.Z."/>
        </authorList>
    </citation>
    <scope>NUCLEOTIDE SEQUENCE [LARGE SCALE GENOMIC DNA]</scope>
    <source>
        <strain evidence="1">Pan2503</strain>
    </source>
</reference>
<comment type="caution">
    <text evidence="1">The sequence shown here is derived from an EMBL/GenBank/DDBJ whole genome shotgun (WGS) entry which is preliminary data.</text>
</comment>
<dbReference type="AlphaFoldDB" id="A0A7V8NRI4"/>
<evidence type="ECO:0000313" key="1">
    <source>
        <dbReference type="EMBL" id="MBA0086197.1"/>
    </source>
</evidence>
<accession>A0A7V8NRI4</accession>
<evidence type="ECO:0000313" key="2">
    <source>
        <dbReference type="Proteomes" id="UP000567293"/>
    </source>
</evidence>
<keyword evidence="2" id="KW-1185">Reference proteome</keyword>
<protein>
    <submittedName>
        <fullName evidence="1">Uncharacterized protein</fullName>
    </submittedName>
</protein>
<gene>
    <name evidence="1" type="ORF">HRJ53_14515</name>
</gene>
<proteinExistence type="predicted"/>
<organism evidence="1 2">
    <name type="scientific">Candidatus Acidiferrum panamense</name>
    <dbReference type="NCBI Taxonomy" id="2741543"/>
    <lineage>
        <taxon>Bacteria</taxon>
        <taxon>Pseudomonadati</taxon>
        <taxon>Acidobacteriota</taxon>
        <taxon>Terriglobia</taxon>
        <taxon>Candidatus Acidiferrales</taxon>
        <taxon>Candidatus Acidiferrum</taxon>
    </lineage>
</organism>
<dbReference type="EMBL" id="JACDQQ010001393">
    <property type="protein sequence ID" value="MBA0086197.1"/>
    <property type="molecule type" value="Genomic_DNA"/>
</dbReference>
<dbReference type="Proteomes" id="UP000567293">
    <property type="component" value="Unassembled WGS sequence"/>
</dbReference>
<sequence length="66" mass="6966">MAGITRKVHVHIMDPRSIVGVVLMVQDAKGKEVAAMGSPIQPLRPMAGDRLTIVFTAVPAEEGGKS</sequence>